<keyword evidence="6" id="KW-1185">Reference proteome</keyword>
<proteinExistence type="inferred from homology"/>
<feature type="domain" description="Carbohydrate kinase PfkB" evidence="4">
    <location>
        <begin position="2"/>
        <end position="222"/>
    </location>
</feature>
<dbReference type="OrthoDB" id="9813569at2"/>
<sequence>MSTVVTFGEIMLRLSTPGFTRFAQAQSFDATFGGGEANVAVSLAHFGHDARFVCKLPAHEIGQAAVNRLRQYGVDTRFVVRGGERVGIYFLETGASQRPSKVIYDRAHSAVSEMDPDEVDWDAAFATESGGADWFHWTGITPALGPKPKAAVERACRAAKAAGATVSCDLNFRSKLWTTEEAQATMRPLMEFVDVCIANEEDADRSLGVTTEGSGAEAAAAAELDEAGYARLAERLRDDFGFDAVAITLRESHSASDNGWSAMLLGGAGSARPVAEAVRSRVYDVRLVDRVGGGDSFAAGLIHGLLTKDSAEDALGFAVAASALKQTIPGDLNLTSAREVEALAHGSGSGRVER</sequence>
<evidence type="ECO:0000256" key="2">
    <source>
        <dbReference type="ARBA" id="ARBA00022679"/>
    </source>
</evidence>
<keyword evidence="3 5" id="KW-0418">Kinase</keyword>
<dbReference type="InterPro" id="IPR052700">
    <property type="entry name" value="Carb_kinase_PfkB-like"/>
</dbReference>
<reference evidence="5 6" key="1">
    <citation type="submission" date="2016-11" db="EMBL/GenBank/DDBJ databases">
        <title>Study of marine rhodopsin-containing bacteria.</title>
        <authorList>
            <person name="Yoshizawa S."/>
            <person name="Kumagai Y."/>
            <person name="Kogure K."/>
        </authorList>
    </citation>
    <scope>NUCLEOTIDE SEQUENCE [LARGE SCALE GENOMIC DNA]</scope>
    <source>
        <strain evidence="5 6">SAORIC-28</strain>
    </source>
</reference>
<name>A0A271IXE6_9BACT</name>
<keyword evidence="2" id="KW-0808">Transferase</keyword>
<dbReference type="Proteomes" id="UP000216339">
    <property type="component" value="Unassembled WGS sequence"/>
</dbReference>
<organism evidence="5 6">
    <name type="scientific">Rubrivirga marina</name>
    <dbReference type="NCBI Taxonomy" id="1196024"/>
    <lineage>
        <taxon>Bacteria</taxon>
        <taxon>Pseudomonadati</taxon>
        <taxon>Rhodothermota</taxon>
        <taxon>Rhodothermia</taxon>
        <taxon>Rhodothermales</taxon>
        <taxon>Rubricoccaceae</taxon>
        <taxon>Rubrivirga</taxon>
    </lineage>
</organism>
<dbReference type="InterPro" id="IPR011611">
    <property type="entry name" value="PfkB_dom"/>
</dbReference>
<dbReference type="InterPro" id="IPR029056">
    <property type="entry name" value="Ribokinase-like"/>
</dbReference>
<dbReference type="Pfam" id="PF00294">
    <property type="entry name" value="PfkB"/>
    <property type="match status" value="2"/>
</dbReference>
<evidence type="ECO:0000256" key="1">
    <source>
        <dbReference type="ARBA" id="ARBA00010688"/>
    </source>
</evidence>
<evidence type="ECO:0000313" key="6">
    <source>
        <dbReference type="Proteomes" id="UP000216339"/>
    </source>
</evidence>
<comment type="similarity">
    <text evidence="1">Belongs to the carbohydrate kinase PfkB family.</text>
</comment>
<dbReference type="GO" id="GO:0016301">
    <property type="term" value="F:kinase activity"/>
    <property type="evidence" value="ECO:0007669"/>
    <property type="project" value="UniProtKB-KW"/>
</dbReference>
<evidence type="ECO:0000256" key="3">
    <source>
        <dbReference type="ARBA" id="ARBA00022777"/>
    </source>
</evidence>
<dbReference type="SUPFAM" id="SSF53613">
    <property type="entry name" value="Ribokinase-like"/>
    <property type="match status" value="1"/>
</dbReference>
<protein>
    <submittedName>
        <fullName evidence="5">2-dehydro-3-deoxygluconokinase</fullName>
    </submittedName>
</protein>
<dbReference type="AlphaFoldDB" id="A0A271IXE6"/>
<accession>A0A271IXE6</accession>
<dbReference type="Gene3D" id="3.40.1190.20">
    <property type="match status" value="1"/>
</dbReference>
<comment type="caution">
    <text evidence="5">The sequence shown here is derived from an EMBL/GenBank/DDBJ whole genome shotgun (WGS) entry which is preliminary data.</text>
</comment>
<dbReference type="RefSeq" id="WP_095509537.1">
    <property type="nucleotide sequence ID" value="NZ_MQWD01000001.1"/>
</dbReference>
<dbReference type="PANTHER" id="PTHR43320">
    <property type="entry name" value="SUGAR KINASE"/>
    <property type="match status" value="1"/>
</dbReference>
<dbReference type="CDD" id="cd01166">
    <property type="entry name" value="KdgK"/>
    <property type="match status" value="1"/>
</dbReference>
<evidence type="ECO:0000313" key="5">
    <source>
        <dbReference type="EMBL" id="PAP75893.1"/>
    </source>
</evidence>
<dbReference type="PANTHER" id="PTHR43320:SF2">
    <property type="entry name" value="2-DEHYDRO-3-DEOXYGLUCONOKINASE_2-DEHYDRO-3-DEOXYGALACTONOKINASE"/>
    <property type="match status" value="1"/>
</dbReference>
<feature type="domain" description="Carbohydrate kinase PfkB" evidence="4">
    <location>
        <begin position="280"/>
        <end position="327"/>
    </location>
</feature>
<evidence type="ECO:0000259" key="4">
    <source>
        <dbReference type="Pfam" id="PF00294"/>
    </source>
</evidence>
<gene>
    <name evidence="5" type="ORF">BSZ37_05285</name>
</gene>
<dbReference type="EMBL" id="MQWD01000001">
    <property type="protein sequence ID" value="PAP75893.1"/>
    <property type="molecule type" value="Genomic_DNA"/>
</dbReference>